<dbReference type="AlphaFoldDB" id="A0A3R7G8X0"/>
<dbReference type="Proteomes" id="UP000286415">
    <property type="component" value="Unassembled WGS sequence"/>
</dbReference>
<evidence type="ECO:0000313" key="3">
    <source>
        <dbReference type="Proteomes" id="UP000286415"/>
    </source>
</evidence>
<feature type="region of interest" description="Disordered" evidence="1">
    <location>
        <begin position="1"/>
        <end position="91"/>
    </location>
</feature>
<sequence length="91" mass="9589">MQRIPLALGPSQPQAQGASNLAPMMRLSTHGQSMQRLSIPLQPHGPSSIVQSLQPLPMPPAPSQPQPQGGDNTCESDEPFPIISSSSHLSS</sequence>
<dbReference type="InParanoid" id="A0A3R7G8X0"/>
<feature type="compositionally biased region" description="Pro residues" evidence="1">
    <location>
        <begin position="56"/>
        <end position="65"/>
    </location>
</feature>
<protein>
    <submittedName>
        <fullName evidence="2">Uncharacterized protein</fullName>
    </submittedName>
</protein>
<organism evidence="2 3">
    <name type="scientific">Clonorchis sinensis</name>
    <name type="common">Chinese liver fluke</name>
    <dbReference type="NCBI Taxonomy" id="79923"/>
    <lineage>
        <taxon>Eukaryota</taxon>
        <taxon>Metazoa</taxon>
        <taxon>Spiralia</taxon>
        <taxon>Lophotrochozoa</taxon>
        <taxon>Platyhelminthes</taxon>
        <taxon>Trematoda</taxon>
        <taxon>Digenea</taxon>
        <taxon>Opisthorchiida</taxon>
        <taxon>Opisthorchiata</taxon>
        <taxon>Opisthorchiidae</taxon>
        <taxon>Clonorchis</taxon>
    </lineage>
</organism>
<dbReference type="EMBL" id="NIRI02000076">
    <property type="protein sequence ID" value="KAG5441835.1"/>
    <property type="molecule type" value="Genomic_DNA"/>
</dbReference>
<comment type="caution">
    <text evidence="2">The sequence shown here is derived from an EMBL/GenBank/DDBJ whole genome shotgun (WGS) entry which is preliminary data.</text>
</comment>
<evidence type="ECO:0000313" key="2">
    <source>
        <dbReference type="EMBL" id="KAG5441835.1"/>
    </source>
</evidence>
<reference evidence="2 3" key="2">
    <citation type="journal article" date="2021" name="Genomics">
        <title>High-quality reference genome for Clonorchis sinensis.</title>
        <authorList>
            <person name="Young N.D."/>
            <person name="Stroehlein A.J."/>
            <person name="Kinkar L."/>
            <person name="Wang T."/>
            <person name="Sohn W.M."/>
            <person name="Chang B.C.H."/>
            <person name="Kaur P."/>
            <person name="Weisz D."/>
            <person name="Dudchenko O."/>
            <person name="Aiden E.L."/>
            <person name="Korhonen P.K."/>
            <person name="Gasser R.B."/>
        </authorList>
    </citation>
    <scope>NUCLEOTIDE SEQUENCE [LARGE SCALE GENOMIC DNA]</scope>
    <source>
        <strain evidence="2">Cs-k2</strain>
    </source>
</reference>
<proteinExistence type="predicted"/>
<accession>A0A3R7G8X0</accession>
<name>A0A3R7G8X0_CLOSI</name>
<evidence type="ECO:0000256" key="1">
    <source>
        <dbReference type="SAM" id="MobiDB-lite"/>
    </source>
</evidence>
<reference evidence="2 3" key="1">
    <citation type="journal article" date="2018" name="Biotechnol. Adv.">
        <title>Improved genomic resources and new bioinformatic workflow for the carcinogenic parasite Clonorchis sinensis: Biotechnological implications.</title>
        <authorList>
            <person name="Wang D."/>
            <person name="Korhonen P.K."/>
            <person name="Gasser R.B."/>
            <person name="Young N.D."/>
        </authorList>
    </citation>
    <scope>NUCLEOTIDE SEQUENCE [LARGE SCALE GENOMIC DNA]</scope>
    <source>
        <strain evidence="2">Cs-k2</strain>
    </source>
</reference>
<keyword evidence="3" id="KW-1185">Reference proteome</keyword>
<gene>
    <name evidence="2" type="ORF">CSKR_113181</name>
</gene>